<evidence type="ECO:0000313" key="8">
    <source>
        <dbReference type="Proteomes" id="UP001596378"/>
    </source>
</evidence>
<dbReference type="PANTHER" id="PTHR43280">
    <property type="entry name" value="ARAC-FAMILY TRANSCRIPTIONAL REGULATOR"/>
    <property type="match status" value="1"/>
</dbReference>
<dbReference type="InterPro" id="IPR009057">
    <property type="entry name" value="Homeodomain-like_sf"/>
</dbReference>
<evidence type="ECO:0000256" key="2">
    <source>
        <dbReference type="ARBA" id="ARBA00023125"/>
    </source>
</evidence>
<organism evidence="7 8">
    <name type="scientific">Cohnella cellulosilytica</name>
    <dbReference type="NCBI Taxonomy" id="986710"/>
    <lineage>
        <taxon>Bacteria</taxon>
        <taxon>Bacillati</taxon>
        <taxon>Bacillota</taxon>
        <taxon>Bacilli</taxon>
        <taxon>Bacillales</taxon>
        <taxon>Paenibacillaceae</taxon>
        <taxon>Cohnella</taxon>
    </lineage>
</organism>
<dbReference type="InterPro" id="IPR001789">
    <property type="entry name" value="Sig_transdc_resp-reg_receiver"/>
</dbReference>
<dbReference type="RefSeq" id="WP_378048454.1">
    <property type="nucleotide sequence ID" value="NZ_JBHMDN010000017.1"/>
</dbReference>
<dbReference type="SUPFAM" id="SSF52172">
    <property type="entry name" value="CheY-like"/>
    <property type="match status" value="1"/>
</dbReference>
<evidence type="ECO:0000313" key="7">
    <source>
        <dbReference type="EMBL" id="MFC7152141.1"/>
    </source>
</evidence>
<dbReference type="Pfam" id="PF12833">
    <property type="entry name" value="HTH_18"/>
    <property type="match status" value="1"/>
</dbReference>
<evidence type="ECO:0000256" key="3">
    <source>
        <dbReference type="ARBA" id="ARBA00023163"/>
    </source>
</evidence>
<dbReference type="PROSITE" id="PS01124">
    <property type="entry name" value="HTH_ARAC_FAMILY_2"/>
    <property type="match status" value="1"/>
</dbReference>
<dbReference type="PRINTS" id="PR00032">
    <property type="entry name" value="HTHARAC"/>
</dbReference>
<keyword evidence="4" id="KW-0597">Phosphoprotein</keyword>
<evidence type="ECO:0000256" key="1">
    <source>
        <dbReference type="ARBA" id="ARBA00023015"/>
    </source>
</evidence>
<protein>
    <submittedName>
        <fullName evidence="7">Response regulator</fullName>
    </submittedName>
</protein>
<dbReference type="Pfam" id="PF00072">
    <property type="entry name" value="Response_reg"/>
    <property type="match status" value="1"/>
</dbReference>
<evidence type="ECO:0000256" key="4">
    <source>
        <dbReference type="PROSITE-ProRule" id="PRU00169"/>
    </source>
</evidence>
<reference evidence="8" key="1">
    <citation type="journal article" date="2019" name="Int. J. Syst. Evol. Microbiol.">
        <title>The Global Catalogue of Microorganisms (GCM) 10K type strain sequencing project: providing services to taxonomists for standard genome sequencing and annotation.</title>
        <authorList>
            <consortium name="The Broad Institute Genomics Platform"/>
            <consortium name="The Broad Institute Genome Sequencing Center for Infectious Disease"/>
            <person name="Wu L."/>
            <person name="Ma J."/>
        </authorList>
    </citation>
    <scope>NUCLEOTIDE SEQUENCE [LARGE SCALE GENOMIC DNA]</scope>
    <source>
        <strain evidence="8">KCTC 12907</strain>
    </source>
</reference>
<feature type="modified residue" description="4-aspartylphosphate" evidence="4">
    <location>
        <position position="56"/>
    </location>
</feature>
<dbReference type="PROSITE" id="PS50110">
    <property type="entry name" value="RESPONSE_REGULATORY"/>
    <property type="match status" value="1"/>
</dbReference>
<dbReference type="EMBL" id="JBHTAI010000020">
    <property type="protein sequence ID" value="MFC7152141.1"/>
    <property type="molecule type" value="Genomic_DNA"/>
</dbReference>
<feature type="domain" description="HTH araC/xylS-type" evidence="5">
    <location>
        <begin position="406"/>
        <end position="505"/>
    </location>
</feature>
<dbReference type="Gene3D" id="1.10.10.60">
    <property type="entry name" value="Homeodomain-like"/>
    <property type="match status" value="2"/>
</dbReference>
<dbReference type="InterPro" id="IPR020449">
    <property type="entry name" value="Tscrpt_reg_AraC-type_HTH"/>
</dbReference>
<evidence type="ECO:0000259" key="5">
    <source>
        <dbReference type="PROSITE" id="PS01124"/>
    </source>
</evidence>
<keyword evidence="8" id="KW-1185">Reference proteome</keyword>
<dbReference type="SMART" id="SM00342">
    <property type="entry name" value="HTH_ARAC"/>
    <property type="match status" value="1"/>
</dbReference>
<dbReference type="PANTHER" id="PTHR43280:SF2">
    <property type="entry name" value="HTH-TYPE TRANSCRIPTIONAL REGULATOR EXSA"/>
    <property type="match status" value="1"/>
</dbReference>
<dbReference type="Gene3D" id="3.40.50.2300">
    <property type="match status" value="1"/>
</dbReference>
<accession>A0ABW2FG28</accession>
<dbReference type="CDD" id="cd17536">
    <property type="entry name" value="REC_YesN-like"/>
    <property type="match status" value="1"/>
</dbReference>
<keyword evidence="2" id="KW-0238">DNA-binding</keyword>
<sequence>MSIRVLVVEDEPPIARSLARMIEAEKPDFKVTACVINGKAALEWLEREEADIVFTDIRMPSMDGIELMSRLNRQYPELPKVVVSGYQDFEYARKAIRHQALDYLLKPVERTELRKVLGKLEEMVRSRADEIRRNYLFELLSGEANLSEPPPAGLAGRRYVAAVVCAGPFPLVPAGSMIPAKGYWQRIGLEERASRLAERKDNVWILDGKSGADKVVLLGAEGEESASRLQGLCEELLAEGERTLTVTASPVLDGVREVASFYAAARLALYQQVELERAKLIRCESRRPVLAGEGGRPAAPDMTEVLLSELARKNWDGLDDGLRELFAEFARRRLPQIDLEQALNLLAVKIYESPFQASFPVAELQFDIREAITNASGYDDLRANLLSVFQNMFASRDAELVPPVVRDVERFLKEHYAEAITNETLSRTFGFVSSYISKLFRTHMRMSPSQYLTKLRIEKAKEMIAADPDLRVREVADLVGFNDALYFSRVFKKETGIWPTDYKGG</sequence>
<dbReference type="InterPro" id="IPR011006">
    <property type="entry name" value="CheY-like_superfamily"/>
</dbReference>
<dbReference type="SUPFAM" id="SSF46689">
    <property type="entry name" value="Homeodomain-like"/>
    <property type="match status" value="2"/>
</dbReference>
<dbReference type="Proteomes" id="UP001596378">
    <property type="component" value="Unassembled WGS sequence"/>
</dbReference>
<proteinExistence type="predicted"/>
<dbReference type="InterPro" id="IPR018060">
    <property type="entry name" value="HTH_AraC"/>
</dbReference>
<name>A0ABW2FG28_9BACL</name>
<evidence type="ECO:0000259" key="6">
    <source>
        <dbReference type="PROSITE" id="PS50110"/>
    </source>
</evidence>
<feature type="domain" description="Response regulatory" evidence="6">
    <location>
        <begin position="4"/>
        <end position="121"/>
    </location>
</feature>
<keyword evidence="3" id="KW-0804">Transcription</keyword>
<gene>
    <name evidence="7" type="ORF">ACFQMJ_26715</name>
</gene>
<dbReference type="SMART" id="SM00448">
    <property type="entry name" value="REC"/>
    <property type="match status" value="1"/>
</dbReference>
<keyword evidence="1" id="KW-0805">Transcription regulation</keyword>
<comment type="caution">
    <text evidence="7">The sequence shown here is derived from an EMBL/GenBank/DDBJ whole genome shotgun (WGS) entry which is preliminary data.</text>
</comment>